<accession>A0A0D8X816</accession>
<organism evidence="1 2">
    <name type="scientific">Dictyocaulus viviparus</name>
    <name type="common">Bovine lungworm</name>
    <dbReference type="NCBI Taxonomy" id="29172"/>
    <lineage>
        <taxon>Eukaryota</taxon>
        <taxon>Metazoa</taxon>
        <taxon>Ecdysozoa</taxon>
        <taxon>Nematoda</taxon>
        <taxon>Chromadorea</taxon>
        <taxon>Rhabditida</taxon>
        <taxon>Rhabditina</taxon>
        <taxon>Rhabditomorpha</taxon>
        <taxon>Strongyloidea</taxon>
        <taxon>Metastrongylidae</taxon>
        <taxon>Dictyocaulus</taxon>
    </lineage>
</organism>
<evidence type="ECO:0000313" key="2">
    <source>
        <dbReference type="Proteomes" id="UP000053766"/>
    </source>
</evidence>
<gene>
    <name evidence="1" type="ORF">DICVIV_14317</name>
</gene>
<proteinExistence type="predicted"/>
<feature type="non-terminal residue" evidence="1">
    <location>
        <position position="134"/>
    </location>
</feature>
<dbReference type="Proteomes" id="UP000053766">
    <property type="component" value="Unassembled WGS sequence"/>
</dbReference>
<keyword evidence="2" id="KW-1185">Reference proteome</keyword>
<name>A0A0D8X816_DICVI</name>
<dbReference type="EMBL" id="KN720517">
    <property type="protein sequence ID" value="KJH39794.1"/>
    <property type="molecule type" value="Genomic_DNA"/>
</dbReference>
<sequence>MAIESPTEIFYPKEKTAEELKQWYAKQKNLNRQYLMFITSDCTKQHDLIKLLELQYQIVSQEVKANKVYGVMSKNLHKISDCVIAKINGKFGGLNYSITLNAAAGDRLSNWLSDSNVLFIDLAISNPPPSSKTE</sequence>
<protein>
    <submittedName>
        <fullName evidence="1">Uncharacterized protein</fullName>
    </submittedName>
</protein>
<dbReference type="Gene3D" id="3.40.50.2300">
    <property type="match status" value="1"/>
</dbReference>
<dbReference type="SUPFAM" id="SSF53098">
    <property type="entry name" value="Ribonuclease H-like"/>
    <property type="match status" value="1"/>
</dbReference>
<dbReference type="AlphaFoldDB" id="A0A0D8X816"/>
<evidence type="ECO:0000313" key="1">
    <source>
        <dbReference type="EMBL" id="KJH39794.1"/>
    </source>
</evidence>
<reference evidence="1 2" key="1">
    <citation type="submission" date="2013-11" db="EMBL/GenBank/DDBJ databases">
        <title>Draft genome of the bovine lungworm Dictyocaulus viviparus.</title>
        <authorList>
            <person name="Mitreva M."/>
        </authorList>
    </citation>
    <scope>NUCLEOTIDE SEQUENCE [LARGE SCALE GENOMIC DNA]</scope>
    <source>
        <strain evidence="1 2">HannoverDv2000</strain>
    </source>
</reference>
<reference evidence="2" key="2">
    <citation type="journal article" date="2016" name="Sci. Rep.">
        <title>Dictyocaulus viviparus genome, variome and transcriptome elucidate lungworm biology and support future intervention.</title>
        <authorList>
            <person name="McNulty S.N."/>
            <person name="Strube C."/>
            <person name="Rosa B.A."/>
            <person name="Martin J.C."/>
            <person name="Tyagi R."/>
            <person name="Choi Y.J."/>
            <person name="Wang Q."/>
            <person name="Hallsworth Pepin K."/>
            <person name="Zhang X."/>
            <person name="Ozersky P."/>
            <person name="Wilson R.K."/>
            <person name="Sternberg P.W."/>
            <person name="Gasser R.B."/>
            <person name="Mitreva M."/>
        </authorList>
    </citation>
    <scope>NUCLEOTIDE SEQUENCE [LARGE SCALE GENOMIC DNA]</scope>
    <source>
        <strain evidence="2">HannoverDv2000</strain>
    </source>
</reference>
<dbReference type="OrthoDB" id="9981668at2759"/>
<dbReference type="InterPro" id="IPR012337">
    <property type="entry name" value="RNaseH-like_sf"/>
</dbReference>